<name>G8LU19_ACECE</name>
<sequence length="87" mass="10112">MTALELSEYLLKVSDYIEYSFFKNSSEIMKAIMENGFSKVCEILTLMELEKGIYECKTSWTIDEGIKFLKDVVIDLTGEMIFITEFI</sequence>
<reference evidence="1 2" key="2">
    <citation type="journal article" date="2012" name="Stand. Genomic Sci.">
        <title>Complete Genome Sequence of Clostridium clariflavum DSM 19732.</title>
        <authorList>
            <person name="Izquierdo J.A."/>
            <person name="Goodwin L."/>
            <person name="Davenport K.W."/>
            <person name="Teshima H."/>
            <person name="Bruce D."/>
            <person name="Detter C."/>
            <person name="Tapia R."/>
            <person name="Han S."/>
            <person name="Land M."/>
            <person name="Hauser L."/>
            <person name="Jeffries C.D."/>
            <person name="Han J."/>
            <person name="Pitluck S."/>
            <person name="Nolan M."/>
            <person name="Chen A."/>
            <person name="Huntemann M."/>
            <person name="Mavromatis K."/>
            <person name="Mikhailova N."/>
            <person name="Liolios K."/>
            <person name="Woyke T."/>
            <person name="Lynd L.R."/>
        </authorList>
    </citation>
    <scope>NUCLEOTIDE SEQUENCE [LARGE SCALE GENOMIC DNA]</scope>
    <source>
        <strain evidence="2">DSM 19732 / NBRC 101661 / EBR45</strain>
    </source>
</reference>
<proteinExistence type="predicted"/>
<gene>
    <name evidence="1" type="ordered locus">Clocl_1798</name>
</gene>
<evidence type="ECO:0000313" key="2">
    <source>
        <dbReference type="Proteomes" id="UP000005435"/>
    </source>
</evidence>
<reference evidence="2" key="1">
    <citation type="submission" date="2011-12" db="EMBL/GenBank/DDBJ databases">
        <title>Complete sequence of Clostridium clariflavum DSM 19732.</title>
        <authorList>
            <consortium name="US DOE Joint Genome Institute"/>
            <person name="Lucas S."/>
            <person name="Han J."/>
            <person name="Lapidus A."/>
            <person name="Cheng J.-F."/>
            <person name="Goodwin L."/>
            <person name="Pitluck S."/>
            <person name="Peters L."/>
            <person name="Teshima H."/>
            <person name="Detter J.C."/>
            <person name="Han C."/>
            <person name="Tapia R."/>
            <person name="Land M."/>
            <person name="Hauser L."/>
            <person name="Kyrpides N."/>
            <person name="Ivanova N."/>
            <person name="Pagani I."/>
            <person name="Kitzmiller T."/>
            <person name="Lynd L."/>
            <person name="Izquierdo J."/>
            <person name="Woyke T."/>
        </authorList>
    </citation>
    <scope>NUCLEOTIDE SEQUENCE [LARGE SCALE GENOMIC DNA]</scope>
    <source>
        <strain evidence="2">DSM 19732 / NBRC 101661 / EBR45</strain>
    </source>
</reference>
<dbReference type="AlphaFoldDB" id="G8LU19"/>
<evidence type="ECO:0000313" key="1">
    <source>
        <dbReference type="EMBL" id="AEV68407.1"/>
    </source>
</evidence>
<dbReference type="HOGENOM" id="CLU_2477842_0_0_9"/>
<dbReference type="RefSeq" id="WP_014254993.1">
    <property type="nucleotide sequence ID" value="NC_016627.1"/>
</dbReference>
<dbReference type="OrthoDB" id="1739386at2"/>
<organism evidence="1 2">
    <name type="scientific">Acetivibrio clariflavus (strain DSM 19732 / NBRC 101661 / EBR45)</name>
    <name type="common">Clostridium clariflavum</name>
    <dbReference type="NCBI Taxonomy" id="720554"/>
    <lineage>
        <taxon>Bacteria</taxon>
        <taxon>Bacillati</taxon>
        <taxon>Bacillota</taxon>
        <taxon>Clostridia</taxon>
        <taxon>Eubacteriales</taxon>
        <taxon>Oscillospiraceae</taxon>
        <taxon>Acetivibrio</taxon>
    </lineage>
</organism>
<accession>G8LU19</accession>
<dbReference type="eggNOG" id="ENOG5033U8Y">
    <property type="taxonomic scope" value="Bacteria"/>
</dbReference>
<dbReference type="Proteomes" id="UP000005435">
    <property type="component" value="Chromosome"/>
</dbReference>
<protein>
    <submittedName>
        <fullName evidence="1">Uncharacterized protein</fullName>
    </submittedName>
</protein>
<keyword evidence="2" id="KW-1185">Reference proteome</keyword>
<dbReference type="KEGG" id="ccl:Clocl_1798"/>
<dbReference type="EMBL" id="CP003065">
    <property type="protein sequence ID" value="AEV68407.1"/>
    <property type="molecule type" value="Genomic_DNA"/>
</dbReference>